<evidence type="ECO:0000256" key="4">
    <source>
        <dbReference type="ARBA" id="ARBA00022692"/>
    </source>
</evidence>
<dbReference type="OrthoDB" id="9944568at2759"/>
<feature type="transmembrane region" description="Helical" evidence="9">
    <location>
        <begin position="267"/>
        <end position="284"/>
    </location>
</feature>
<feature type="region of interest" description="Disordered" evidence="8">
    <location>
        <begin position="125"/>
        <end position="147"/>
    </location>
</feature>
<keyword evidence="6 9" id="KW-1133">Transmembrane helix</keyword>
<organism evidence="12 13">
    <name type="scientific">Allomyces macrogynus (strain ATCC 38327)</name>
    <name type="common">Allomyces javanicus var. macrogynus</name>
    <dbReference type="NCBI Taxonomy" id="578462"/>
    <lineage>
        <taxon>Eukaryota</taxon>
        <taxon>Fungi</taxon>
        <taxon>Fungi incertae sedis</taxon>
        <taxon>Blastocladiomycota</taxon>
        <taxon>Blastocladiomycetes</taxon>
        <taxon>Blastocladiales</taxon>
        <taxon>Blastocladiaceae</taxon>
        <taxon>Allomyces</taxon>
    </lineage>
</organism>
<dbReference type="Gene3D" id="1.20.1510.10">
    <property type="entry name" value="Cation efflux protein transmembrane domain"/>
    <property type="match status" value="2"/>
</dbReference>
<evidence type="ECO:0000256" key="2">
    <source>
        <dbReference type="ARBA" id="ARBA00008873"/>
    </source>
</evidence>
<accession>A0A0L0SMA1</accession>
<evidence type="ECO:0000256" key="8">
    <source>
        <dbReference type="SAM" id="MobiDB-lite"/>
    </source>
</evidence>
<keyword evidence="13" id="KW-1185">Reference proteome</keyword>
<feature type="compositionally biased region" description="Polar residues" evidence="8">
    <location>
        <begin position="391"/>
        <end position="409"/>
    </location>
</feature>
<feature type="transmembrane region" description="Helical" evidence="9">
    <location>
        <begin position="453"/>
        <end position="475"/>
    </location>
</feature>
<sequence>MAEMVVRLSHHTGAPAPPREPKRSQFAAPPTRGRRCCRRQCRRDLRRDHDFSGIFHPATVCARTRRGDVPVLRARIRILEPKTGRRVARSCSLRGRAIYINARLPLHRLSQSGYCIFQHFRSHTAPSSPANSQPNPTMDPPTANRKSKSLLQRLKTRRGRIGLMLSMTGGFCLVELIVGNMTGSVALVADAFHMLSDVLSLVIALYAIKLAKQTVHQGNYSYGWQRAEIVGALINGVFLMALCFSIFMEAIERFLSPKFVENPRQVLIVGGAGLAVNVIGLFIFHDHGHGHGHSHGHGGGHDHAGHDHDHEHDDHSATDVHLHACATKPSAPAPAVTRPSPSPANLSPVDPPGSTSDAQLASSSTGTQVMRMGKIVQIVPGRDSHELGLMSPSNPTQQHRPSATSSTLPPYQPEAPSYHSHADEEARAGSDGDDHGASAPSKSKTSGMNMRGVFLHVMGDALGSVAVMISAGLAWTLGGPSGENAPEWVKYVDPAVSLIITGLILASTIPLVRRAASVLLQVAPASIDLPKVTAQIAALEGVVGVHELHVWELADEKSVATVHVALAQAPEHDCRRNPRDSDQYHDIAAKIKKLLHTHNVHSVTIQPEFCVVHAAGDAPSGAPAIGGGAPAVDAHGLACQFRCPKQCRTQVCCSSDSTNEAA</sequence>
<reference evidence="12 13" key="1">
    <citation type="submission" date="2009-11" db="EMBL/GenBank/DDBJ databases">
        <title>Annotation of Allomyces macrogynus ATCC 38327.</title>
        <authorList>
            <consortium name="The Broad Institute Genome Sequencing Platform"/>
            <person name="Russ C."/>
            <person name="Cuomo C."/>
            <person name="Burger G."/>
            <person name="Gray M.W."/>
            <person name="Holland P.W.H."/>
            <person name="King N."/>
            <person name="Lang F.B.F."/>
            <person name="Roger A.J."/>
            <person name="Ruiz-Trillo I."/>
            <person name="Young S.K."/>
            <person name="Zeng Q."/>
            <person name="Gargeya S."/>
            <person name="Fitzgerald M."/>
            <person name="Haas B."/>
            <person name="Abouelleil A."/>
            <person name="Alvarado L."/>
            <person name="Arachchi H.M."/>
            <person name="Berlin A."/>
            <person name="Chapman S.B."/>
            <person name="Gearin G."/>
            <person name="Goldberg J."/>
            <person name="Griggs A."/>
            <person name="Gujja S."/>
            <person name="Hansen M."/>
            <person name="Heiman D."/>
            <person name="Howarth C."/>
            <person name="Larimer J."/>
            <person name="Lui A."/>
            <person name="MacDonald P.J.P."/>
            <person name="McCowen C."/>
            <person name="Montmayeur A."/>
            <person name="Murphy C."/>
            <person name="Neiman D."/>
            <person name="Pearson M."/>
            <person name="Priest M."/>
            <person name="Roberts A."/>
            <person name="Saif S."/>
            <person name="Shea T."/>
            <person name="Sisk P."/>
            <person name="Stolte C."/>
            <person name="Sykes S."/>
            <person name="Wortman J."/>
            <person name="Nusbaum C."/>
            <person name="Birren B."/>
        </authorList>
    </citation>
    <scope>NUCLEOTIDE SEQUENCE [LARGE SCALE GENOMIC DNA]</scope>
    <source>
        <strain evidence="12 13">ATCC 38327</strain>
    </source>
</reference>
<evidence type="ECO:0000313" key="13">
    <source>
        <dbReference type="Proteomes" id="UP000054350"/>
    </source>
</evidence>
<proteinExistence type="inferred from homology"/>
<feature type="region of interest" description="Disordered" evidence="8">
    <location>
        <begin position="292"/>
        <end position="369"/>
    </location>
</feature>
<dbReference type="InterPro" id="IPR058533">
    <property type="entry name" value="Cation_efflux_TM"/>
</dbReference>
<dbReference type="SUPFAM" id="SSF160240">
    <property type="entry name" value="Cation efflux protein cytoplasmic domain-like"/>
    <property type="match status" value="1"/>
</dbReference>
<dbReference type="InterPro" id="IPR002524">
    <property type="entry name" value="Cation_efflux"/>
</dbReference>
<dbReference type="VEuPathDB" id="FungiDB:AMAG_08702"/>
<feature type="domain" description="Cation efflux protein cytoplasmic" evidence="11">
    <location>
        <begin position="526"/>
        <end position="608"/>
    </location>
</feature>
<feature type="compositionally biased region" description="Low complexity" evidence="8">
    <location>
        <begin position="125"/>
        <end position="136"/>
    </location>
</feature>
<evidence type="ECO:0000256" key="1">
    <source>
        <dbReference type="ARBA" id="ARBA00004141"/>
    </source>
</evidence>
<protein>
    <submittedName>
        <fullName evidence="12">Cation diffusion facilitator family transporter</fullName>
    </submittedName>
</protein>
<keyword evidence="4 9" id="KW-0812">Transmembrane</keyword>
<feature type="transmembrane region" description="Helical" evidence="9">
    <location>
        <begin position="185"/>
        <end position="208"/>
    </location>
</feature>
<feature type="transmembrane region" description="Helical" evidence="9">
    <location>
        <begin position="229"/>
        <end position="247"/>
    </location>
</feature>
<evidence type="ECO:0000256" key="6">
    <source>
        <dbReference type="ARBA" id="ARBA00022989"/>
    </source>
</evidence>
<evidence type="ECO:0000259" key="11">
    <source>
        <dbReference type="Pfam" id="PF16916"/>
    </source>
</evidence>
<dbReference type="GO" id="GO:0006882">
    <property type="term" value="P:intracellular zinc ion homeostasis"/>
    <property type="evidence" value="ECO:0007669"/>
    <property type="project" value="TreeGrafter"/>
</dbReference>
<feature type="transmembrane region" description="Helical" evidence="9">
    <location>
        <begin position="161"/>
        <end position="179"/>
    </location>
</feature>
<dbReference type="AlphaFoldDB" id="A0A0L0SMA1"/>
<evidence type="ECO:0000256" key="5">
    <source>
        <dbReference type="ARBA" id="ARBA00022833"/>
    </source>
</evidence>
<feature type="transmembrane region" description="Helical" evidence="9">
    <location>
        <begin position="495"/>
        <end position="512"/>
    </location>
</feature>
<evidence type="ECO:0000256" key="7">
    <source>
        <dbReference type="ARBA" id="ARBA00023136"/>
    </source>
</evidence>
<comment type="similarity">
    <text evidence="2">Belongs to the cation diffusion facilitator (CDF) transporter (TC 2.A.4) family. SLC30A subfamily.</text>
</comment>
<dbReference type="Pfam" id="PF16916">
    <property type="entry name" value="ZT_dimer"/>
    <property type="match status" value="1"/>
</dbReference>
<reference evidence="13" key="2">
    <citation type="submission" date="2009-11" db="EMBL/GenBank/DDBJ databases">
        <title>The Genome Sequence of Allomyces macrogynus strain ATCC 38327.</title>
        <authorList>
            <consortium name="The Broad Institute Genome Sequencing Platform"/>
            <person name="Russ C."/>
            <person name="Cuomo C."/>
            <person name="Shea T."/>
            <person name="Young S.K."/>
            <person name="Zeng Q."/>
            <person name="Koehrsen M."/>
            <person name="Haas B."/>
            <person name="Borodovsky M."/>
            <person name="Guigo R."/>
            <person name="Alvarado L."/>
            <person name="Berlin A."/>
            <person name="Borenstein D."/>
            <person name="Chen Z."/>
            <person name="Engels R."/>
            <person name="Freedman E."/>
            <person name="Gellesch M."/>
            <person name="Goldberg J."/>
            <person name="Griggs A."/>
            <person name="Gujja S."/>
            <person name="Heiman D."/>
            <person name="Hepburn T."/>
            <person name="Howarth C."/>
            <person name="Jen D."/>
            <person name="Larson L."/>
            <person name="Lewis B."/>
            <person name="Mehta T."/>
            <person name="Park D."/>
            <person name="Pearson M."/>
            <person name="Roberts A."/>
            <person name="Saif S."/>
            <person name="Shenoy N."/>
            <person name="Sisk P."/>
            <person name="Stolte C."/>
            <person name="Sykes S."/>
            <person name="Walk T."/>
            <person name="White J."/>
            <person name="Yandava C."/>
            <person name="Burger G."/>
            <person name="Gray M.W."/>
            <person name="Holland P.W.H."/>
            <person name="King N."/>
            <person name="Lang F.B.F."/>
            <person name="Roger A.J."/>
            <person name="Ruiz-Trillo I."/>
            <person name="Lander E."/>
            <person name="Nusbaum C."/>
        </authorList>
    </citation>
    <scope>NUCLEOTIDE SEQUENCE [LARGE SCALE GENOMIC DNA]</scope>
    <source>
        <strain evidence="13">ATCC 38327</strain>
    </source>
</reference>
<dbReference type="Proteomes" id="UP000054350">
    <property type="component" value="Unassembled WGS sequence"/>
</dbReference>
<dbReference type="Pfam" id="PF01545">
    <property type="entry name" value="Cation_efflux"/>
    <property type="match status" value="1"/>
</dbReference>
<comment type="subcellular location">
    <subcellularLocation>
        <location evidence="1">Membrane</location>
        <topology evidence="1">Multi-pass membrane protein</topology>
    </subcellularLocation>
</comment>
<dbReference type="eggNOG" id="KOG1483">
    <property type="taxonomic scope" value="Eukaryota"/>
</dbReference>
<dbReference type="InterPro" id="IPR027470">
    <property type="entry name" value="Cation_efflux_CTD"/>
</dbReference>
<dbReference type="InterPro" id="IPR036837">
    <property type="entry name" value="Cation_efflux_CTD_sf"/>
</dbReference>
<keyword evidence="5" id="KW-0862">Zinc</keyword>
<feature type="region of interest" description="Disordered" evidence="8">
    <location>
        <begin position="384"/>
        <end position="445"/>
    </location>
</feature>
<evidence type="ECO:0000313" key="12">
    <source>
        <dbReference type="EMBL" id="KNE63598.1"/>
    </source>
</evidence>
<evidence type="ECO:0000256" key="3">
    <source>
        <dbReference type="ARBA" id="ARBA00022448"/>
    </source>
</evidence>
<keyword evidence="3" id="KW-0813">Transport</keyword>
<evidence type="ECO:0000256" key="9">
    <source>
        <dbReference type="SAM" id="Phobius"/>
    </source>
</evidence>
<feature type="domain" description="Cation efflux protein transmembrane" evidence="10">
    <location>
        <begin position="164"/>
        <end position="520"/>
    </location>
</feature>
<feature type="region of interest" description="Disordered" evidence="8">
    <location>
        <begin position="1"/>
        <end position="32"/>
    </location>
</feature>
<feature type="compositionally biased region" description="Polar residues" evidence="8">
    <location>
        <begin position="353"/>
        <end position="368"/>
    </location>
</feature>
<feature type="compositionally biased region" description="Basic and acidic residues" evidence="8">
    <location>
        <begin position="420"/>
        <end position="436"/>
    </location>
</feature>
<dbReference type="STRING" id="578462.A0A0L0SMA1"/>
<evidence type="ECO:0000259" key="10">
    <source>
        <dbReference type="Pfam" id="PF01545"/>
    </source>
</evidence>
<dbReference type="PANTHER" id="PTHR45820">
    <property type="entry name" value="FI23527P1"/>
    <property type="match status" value="1"/>
</dbReference>
<dbReference type="GO" id="GO:0016020">
    <property type="term" value="C:membrane"/>
    <property type="evidence" value="ECO:0007669"/>
    <property type="project" value="UniProtKB-SubCell"/>
</dbReference>
<dbReference type="SUPFAM" id="SSF161111">
    <property type="entry name" value="Cation efflux protein transmembrane domain-like"/>
    <property type="match status" value="1"/>
</dbReference>
<name>A0A0L0SMA1_ALLM3</name>
<dbReference type="GO" id="GO:0005385">
    <property type="term" value="F:zinc ion transmembrane transporter activity"/>
    <property type="evidence" value="ECO:0007669"/>
    <property type="project" value="TreeGrafter"/>
</dbReference>
<gene>
    <name evidence="12" type="ORF">AMAG_08702</name>
</gene>
<keyword evidence="7 9" id="KW-0472">Membrane</keyword>
<dbReference type="PANTHER" id="PTHR45820:SF4">
    <property type="entry name" value="ZINC TRANSPORTER 63C, ISOFORM F"/>
    <property type="match status" value="1"/>
</dbReference>
<dbReference type="NCBIfam" id="TIGR01297">
    <property type="entry name" value="CDF"/>
    <property type="match status" value="1"/>
</dbReference>
<dbReference type="EMBL" id="GG745342">
    <property type="protein sequence ID" value="KNE63598.1"/>
    <property type="molecule type" value="Genomic_DNA"/>
</dbReference>
<feature type="compositionally biased region" description="Basic and acidic residues" evidence="8">
    <location>
        <begin position="299"/>
        <end position="322"/>
    </location>
</feature>
<dbReference type="InterPro" id="IPR027469">
    <property type="entry name" value="Cation_efflux_TMD_sf"/>
</dbReference>